<dbReference type="Proteomes" id="UP000610960">
    <property type="component" value="Unassembled WGS sequence"/>
</dbReference>
<dbReference type="GO" id="GO:0006388">
    <property type="term" value="P:tRNA splicing, via endonucleolytic cleavage and ligation"/>
    <property type="evidence" value="ECO:0007669"/>
    <property type="project" value="UniProtKB-UniRule"/>
</dbReference>
<dbReference type="PANTHER" id="PTHR12682:SF11">
    <property type="entry name" value="PROTEIN ARCHEASE"/>
    <property type="match status" value="1"/>
</dbReference>
<evidence type="ECO:0000256" key="5">
    <source>
        <dbReference type="ARBA" id="ARBA00024970"/>
    </source>
</evidence>
<dbReference type="EMBL" id="BMNL01000002">
    <property type="protein sequence ID" value="GGP20683.1"/>
    <property type="molecule type" value="Genomic_DNA"/>
</dbReference>
<accession>A0A830GWK3</accession>
<keyword evidence="9" id="KW-1185">Reference proteome</keyword>
<comment type="function">
    <text evidence="5 6">Activates the tRNA-splicing ligase complex by facilitating the enzymatic turnover of catalytic subunit RtcB. Acts by promoting the guanylylation of RtcB, a key intermediate step in tRNA ligation. Can also alter the NTP specificity of RtcB such that ATP, dGTP or ITP is used efficiently.</text>
</comment>
<feature type="domain" description="Archease" evidence="7">
    <location>
        <begin position="6"/>
        <end position="142"/>
    </location>
</feature>
<organism evidence="8 9">
    <name type="scientific">Thermocladium modestius</name>
    <dbReference type="NCBI Taxonomy" id="62609"/>
    <lineage>
        <taxon>Archaea</taxon>
        <taxon>Thermoproteota</taxon>
        <taxon>Thermoprotei</taxon>
        <taxon>Thermoproteales</taxon>
        <taxon>Thermoproteaceae</taxon>
        <taxon>Thermocladium</taxon>
    </lineage>
</organism>
<protein>
    <recommendedName>
        <fullName evidence="6">Protein archease</fullName>
    </recommendedName>
</protein>
<dbReference type="InterPro" id="IPR036820">
    <property type="entry name" value="Archease_dom_sf"/>
</dbReference>
<evidence type="ECO:0000256" key="4">
    <source>
        <dbReference type="ARBA" id="ARBA00022837"/>
    </source>
</evidence>
<feature type="binding site" evidence="6">
    <location>
        <position position="142"/>
    </location>
    <ligand>
        <name>Ca(2+)</name>
        <dbReference type="ChEBI" id="CHEBI:29108"/>
    </ligand>
</feature>
<dbReference type="PANTHER" id="PTHR12682">
    <property type="entry name" value="ARCHEASE"/>
    <property type="match status" value="1"/>
</dbReference>
<reference evidence="8" key="2">
    <citation type="submission" date="2020-09" db="EMBL/GenBank/DDBJ databases">
        <authorList>
            <person name="Sun Q."/>
            <person name="Ohkuma M."/>
        </authorList>
    </citation>
    <scope>NUCLEOTIDE SEQUENCE</scope>
    <source>
        <strain evidence="8">JCM 10088</strain>
    </source>
</reference>
<comment type="similarity">
    <text evidence="1 6">Belongs to the archease family.</text>
</comment>
<dbReference type="HAMAP" id="MF_01222">
    <property type="entry name" value="Archease_arch"/>
    <property type="match status" value="1"/>
</dbReference>
<name>A0A830GWK3_9CREN</name>
<dbReference type="AlphaFoldDB" id="A0A830GWK3"/>
<evidence type="ECO:0000256" key="2">
    <source>
        <dbReference type="ARBA" id="ARBA00022694"/>
    </source>
</evidence>
<feature type="binding site" evidence="6">
    <location>
        <position position="14"/>
    </location>
    <ligand>
        <name>Ca(2+)</name>
        <dbReference type="ChEBI" id="CHEBI:29108"/>
    </ligand>
</feature>
<comment type="caution">
    <text evidence="8">The sequence shown here is derived from an EMBL/GenBank/DDBJ whole genome shotgun (WGS) entry which is preliminary data.</text>
</comment>
<reference evidence="8" key="1">
    <citation type="journal article" date="2014" name="Int. J. Syst. Evol. Microbiol.">
        <title>Complete genome sequence of Corynebacterium casei LMG S-19264T (=DSM 44701T), isolated from a smear-ripened cheese.</title>
        <authorList>
            <consortium name="US DOE Joint Genome Institute (JGI-PGF)"/>
            <person name="Walter F."/>
            <person name="Albersmeier A."/>
            <person name="Kalinowski J."/>
            <person name="Ruckert C."/>
        </authorList>
    </citation>
    <scope>NUCLEOTIDE SEQUENCE</scope>
    <source>
        <strain evidence="8">JCM 10088</strain>
    </source>
</reference>
<dbReference type="Gene3D" id="3.55.10.10">
    <property type="entry name" value="Archease domain"/>
    <property type="match status" value="1"/>
</dbReference>
<evidence type="ECO:0000256" key="1">
    <source>
        <dbReference type="ARBA" id="ARBA00007963"/>
    </source>
</evidence>
<dbReference type="InterPro" id="IPR022952">
    <property type="entry name" value="Archease_arc"/>
</dbReference>
<sequence length="142" mass="16122">MNEPPFEYADHTADIMIIARGRSLGEAFKNAALGVLNLMYDPTKAMPILSIPVQLSGADLEQLLFNWIDEVIYRFDGEKVAIGNDLEVHVDEGEIKLTAEMRGEPYRPEKHGFRGTIVKAITYHLMRIDRNGLYKIQFVVDI</sequence>
<feature type="binding site" evidence="6">
    <location>
        <position position="141"/>
    </location>
    <ligand>
        <name>Ca(2+)</name>
        <dbReference type="ChEBI" id="CHEBI:29108"/>
    </ligand>
</feature>
<dbReference type="InterPro" id="IPR023572">
    <property type="entry name" value="Archease_dom"/>
</dbReference>
<keyword evidence="4 6" id="KW-0106">Calcium</keyword>
<dbReference type="SUPFAM" id="SSF69819">
    <property type="entry name" value="MTH1598-like"/>
    <property type="match status" value="1"/>
</dbReference>
<gene>
    <name evidence="8" type="ORF">GCM10007981_09750</name>
</gene>
<dbReference type="OrthoDB" id="8831at2157"/>
<keyword evidence="3 6" id="KW-0479">Metal-binding</keyword>
<evidence type="ECO:0000259" key="7">
    <source>
        <dbReference type="Pfam" id="PF01951"/>
    </source>
</evidence>
<dbReference type="GO" id="GO:0005509">
    <property type="term" value="F:calcium ion binding"/>
    <property type="evidence" value="ECO:0007669"/>
    <property type="project" value="UniProtKB-UniRule"/>
</dbReference>
<keyword evidence="2 6" id="KW-0819">tRNA processing</keyword>
<evidence type="ECO:0000313" key="8">
    <source>
        <dbReference type="EMBL" id="GGP20683.1"/>
    </source>
</evidence>
<evidence type="ECO:0000256" key="6">
    <source>
        <dbReference type="HAMAP-Rule" id="MF_01222"/>
    </source>
</evidence>
<dbReference type="RefSeq" id="WP_188596294.1">
    <property type="nucleotide sequence ID" value="NZ_BMNL01000002.1"/>
</dbReference>
<dbReference type="Pfam" id="PF01951">
    <property type="entry name" value="Archease"/>
    <property type="match status" value="1"/>
</dbReference>
<proteinExistence type="inferred from homology"/>
<evidence type="ECO:0000256" key="3">
    <source>
        <dbReference type="ARBA" id="ARBA00022723"/>
    </source>
</evidence>
<evidence type="ECO:0000313" key="9">
    <source>
        <dbReference type="Proteomes" id="UP000610960"/>
    </source>
</evidence>
<dbReference type="InterPro" id="IPR002804">
    <property type="entry name" value="Archease"/>
</dbReference>